<dbReference type="PANTHER" id="PTHR36834">
    <property type="entry name" value="MEMBRANE PROTEIN-RELATED"/>
    <property type="match status" value="1"/>
</dbReference>
<protein>
    <submittedName>
        <fullName evidence="3">VanZ family protein</fullName>
    </submittedName>
</protein>
<feature type="transmembrane region" description="Helical" evidence="1">
    <location>
        <begin position="42"/>
        <end position="65"/>
    </location>
</feature>
<sequence length="192" mass="20366">MRQVWDAWGHVLIVWLCAVPVLVAAIVSMTRWRMRRGLTPELALRYTVAEAGLAGGTLPWVWMILTPVAAEGAVSAVPLRDLVATLGDSPSSAVIQVGANTLLFVPLGFFLPLRLARFAGVARMTLLGAAVSATLEIAQYVFDLGRISSVDDVLMNAAGAGLGALLAQIHVARREAGRSRSARVLAQLGWAA</sequence>
<feature type="transmembrane region" description="Helical" evidence="1">
    <location>
        <begin position="12"/>
        <end position="30"/>
    </location>
</feature>
<keyword evidence="1" id="KW-0812">Transmembrane</keyword>
<evidence type="ECO:0000256" key="1">
    <source>
        <dbReference type="SAM" id="Phobius"/>
    </source>
</evidence>
<evidence type="ECO:0000259" key="2">
    <source>
        <dbReference type="Pfam" id="PF04892"/>
    </source>
</evidence>
<keyword evidence="4" id="KW-1185">Reference proteome</keyword>
<feature type="domain" description="VanZ-like" evidence="2">
    <location>
        <begin position="60"/>
        <end position="169"/>
    </location>
</feature>
<keyword evidence="1" id="KW-0472">Membrane</keyword>
<accession>A0ABW7WTP4</accession>
<dbReference type="InterPro" id="IPR053150">
    <property type="entry name" value="Teicoplanin_resist-assoc"/>
</dbReference>
<organism evidence="3 4">
    <name type="scientific">Nocardia xishanensis</name>
    <dbReference type="NCBI Taxonomy" id="238964"/>
    <lineage>
        <taxon>Bacteria</taxon>
        <taxon>Bacillati</taxon>
        <taxon>Actinomycetota</taxon>
        <taxon>Actinomycetes</taxon>
        <taxon>Mycobacteriales</taxon>
        <taxon>Nocardiaceae</taxon>
        <taxon>Nocardia</taxon>
    </lineage>
</organism>
<dbReference type="Proteomes" id="UP001611415">
    <property type="component" value="Unassembled WGS sequence"/>
</dbReference>
<evidence type="ECO:0000313" key="3">
    <source>
        <dbReference type="EMBL" id="MFI2472194.1"/>
    </source>
</evidence>
<dbReference type="RefSeq" id="WP_357400537.1">
    <property type="nucleotide sequence ID" value="NZ_JBEYCD010000001.1"/>
</dbReference>
<dbReference type="EMBL" id="JBIRYO010000001">
    <property type="protein sequence ID" value="MFI2472194.1"/>
    <property type="molecule type" value="Genomic_DNA"/>
</dbReference>
<dbReference type="Pfam" id="PF04892">
    <property type="entry name" value="VanZ"/>
    <property type="match status" value="1"/>
</dbReference>
<keyword evidence="1" id="KW-1133">Transmembrane helix</keyword>
<comment type="caution">
    <text evidence="3">The sequence shown here is derived from an EMBL/GenBank/DDBJ whole genome shotgun (WGS) entry which is preliminary data.</text>
</comment>
<proteinExistence type="predicted"/>
<dbReference type="InterPro" id="IPR006976">
    <property type="entry name" value="VanZ-like"/>
</dbReference>
<evidence type="ECO:0000313" key="4">
    <source>
        <dbReference type="Proteomes" id="UP001611415"/>
    </source>
</evidence>
<feature type="transmembrane region" description="Helical" evidence="1">
    <location>
        <begin position="93"/>
        <end position="113"/>
    </location>
</feature>
<name>A0ABW7WTP4_9NOCA</name>
<dbReference type="PANTHER" id="PTHR36834:SF1">
    <property type="entry name" value="INTEGRAL MEMBRANE PROTEIN"/>
    <property type="match status" value="1"/>
</dbReference>
<gene>
    <name evidence="3" type="ORF">ACH49W_02345</name>
</gene>
<reference evidence="3 4" key="1">
    <citation type="submission" date="2024-10" db="EMBL/GenBank/DDBJ databases">
        <title>The Natural Products Discovery Center: Release of the First 8490 Sequenced Strains for Exploring Actinobacteria Biosynthetic Diversity.</title>
        <authorList>
            <person name="Kalkreuter E."/>
            <person name="Kautsar S.A."/>
            <person name="Yang D."/>
            <person name="Bader C.D."/>
            <person name="Teijaro C.N."/>
            <person name="Fluegel L."/>
            <person name="Davis C.M."/>
            <person name="Simpson J.R."/>
            <person name="Lauterbach L."/>
            <person name="Steele A.D."/>
            <person name="Gui C."/>
            <person name="Meng S."/>
            <person name="Li G."/>
            <person name="Viehrig K."/>
            <person name="Ye F."/>
            <person name="Su P."/>
            <person name="Kiefer A.F."/>
            <person name="Nichols A."/>
            <person name="Cepeda A.J."/>
            <person name="Yan W."/>
            <person name="Fan B."/>
            <person name="Jiang Y."/>
            <person name="Adhikari A."/>
            <person name="Zheng C.-J."/>
            <person name="Schuster L."/>
            <person name="Cowan T.M."/>
            <person name="Smanski M.J."/>
            <person name="Chevrette M.G."/>
            <person name="De Carvalho L.P.S."/>
            <person name="Shen B."/>
        </authorList>
    </citation>
    <scope>NUCLEOTIDE SEQUENCE [LARGE SCALE GENOMIC DNA]</scope>
    <source>
        <strain evidence="3 4">NPDC019275</strain>
    </source>
</reference>